<gene>
    <name evidence="8" type="ORF">NDU88_003809</name>
</gene>
<feature type="transmembrane region" description="Helical" evidence="7">
    <location>
        <begin position="36"/>
        <end position="57"/>
    </location>
</feature>
<evidence type="ECO:0000256" key="7">
    <source>
        <dbReference type="SAM" id="Phobius"/>
    </source>
</evidence>
<evidence type="ECO:0000256" key="4">
    <source>
        <dbReference type="ARBA" id="ARBA00023034"/>
    </source>
</evidence>
<evidence type="ECO:0000313" key="8">
    <source>
        <dbReference type="EMBL" id="KAJ1216203.1"/>
    </source>
</evidence>
<evidence type="ECO:0000256" key="2">
    <source>
        <dbReference type="ARBA" id="ARBA00004555"/>
    </source>
</evidence>
<comment type="caution">
    <text evidence="8">The sequence shown here is derived from an EMBL/GenBank/DDBJ whole genome shotgun (WGS) entry which is preliminary data.</text>
</comment>
<evidence type="ECO:0000256" key="5">
    <source>
        <dbReference type="ARBA" id="ARBA00023136"/>
    </source>
</evidence>
<feature type="compositionally biased region" description="Basic and acidic residues" evidence="6">
    <location>
        <begin position="60"/>
        <end position="75"/>
    </location>
</feature>
<feature type="region of interest" description="Disordered" evidence="6">
    <location>
        <begin position="60"/>
        <end position="79"/>
    </location>
</feature>
<comment type="similarity">
    <text evidence="3">Belongs to the GASK family.</text>
</comment>
<keyword evidence="9" id="KW-1185">Reference proteome</keyword>
<evidence type="ECO:0000256" key="3">
    <source>
        <dbReference type="ARBA" id="ARBA00007691"/>
    </source>
</evidence>
<sequence>MTLAQLGKRINWFVLGLFSWLLRAWGGRRPKTLRNALIGAACLVYVFFIVTQVGHVLPKQSEREQAHHGRGKDTKTQYPGMHLDSTFQIDADDQGVGVISSVASTLKPNVVYITLRSKRSKPAHIRGTVKPKRRKKQVSPVQVANFPSAPQDPQRGMRLVDHGEWQRAEGTRQRQTWKPGAKTATLRLGNIKLTNQWQSQGHDSNIRMYSERAPAWFSKEDIRAMRFLADSRVTRVRRVLSSHGGLILFESNSGPSMTPFPPEQSLGETADHNGCHRGDCGLIKSPLDTSEVFAFHLDRILGINRTLPSVSRDFEFVQDGHPCPVVLWDSSLLLTDNETQSSIRIDWATYQHLLKQKCWQNDKVPKSGSGCKDIHHHEWSKMALFDFLLQVYNRLDRYCCGFTPRKEDSCVQQGLEKKCQEFESAALAHIIQRKHDRRHLVFINNKGFFDRSEDNLDFKLLEGIQELPESAVSVLKSQHLREKLLQSFFLDKVYWDSQGGRQGIEKLIDVIERRAKILLTYINAHGIKVMRMND</sequence>
<feature type="compositionally biased region" description="Basic residues" evidence="6">
    <location>
        <begin position="122"/>
        <end position="137"/>
    </location>
</feature>
<dbReference type="GO" id="GO:0005794">
    <property type="term" value="C:Golgi apparatus"/>
    <property type="evidence" value="ECO:0007669"/>
    <property type="project" value="UniProtKB-SubCell"/>
</dbReference>
<evidence type="ECO:0000313" key="9">
    <source>
        <dbReference type="Proteomes" id="UP001066276"/>
    </source>
</evidence>
<reference evidence="8" key="1">
    <citation type="journal article" date="2022" name="bioRxiv">
        <title>Sequencing and chromosome-scale assembly of the giantPleurodeles waltlgenome.</title>
        <authorList>
            <person name="Brown T."/>
            <person name="Elewa A."/>
            <person name="Iarovenko S."/>
            <person name="Subramanian E."/>
            <person name="Araus A.J."/>
            <person name="Petzold A."/>
            <person name="Susuki M."/>
            <person name="Suzuki K.-i.T."/>
            <person name="Hayashi T."/>
            <person name="Toyoda A."/>
            <person name="Oliveira C."/>
            <person name="Osipova E."/>
            <person name="Leigh N.D."/>
            <person name="Simon A."/>
            <person name="Yun M.H."/>
        </authorList>
    </citation>
    <scope>NUCLEOTIDE SEQUENCE</scope>
    <source>
        <strain evidence="8">20211129_DDA</strain>
        <tissue evidence="8">Liver</tissue>
    </source>
</reference>
<protein>
    <recommendedName>
        <fullName evidence="10">Golgi-associated kinase 1B</fullName>
    </recommendedName>
</protein>
<feature type="region of interest" description="Disordered" evidence="6">
    <location>
        <begin position="122"/>
        <end position="156"/>
    </location>
</feature>
<dbReference type="InterPro" id="IPR029207">
    <property type="entry name" value="FAM198"/>
</dbReference>
<dbReference type="EMBL" id="JANPWB010000001">
    <property type="protein sequence ID" value="KAJ1216203.1"/>
    <property type="molecule type" value="Genomic_DNA"/>
</dbReference>
<dbReference type="AlphaFoldDB" id="A0AAV7WUN6"/>
<accession>A0AAV7WUN6</accession>
<organism evidence="8 9">
    <name type="scientific">Pleurodeles waltl</name>
    <name type="common">Iberian ribbed newt</name>
    <dbReference type="NCBI Taxonomy" id="8319"/>
    <lineage>
        <taxon>Eukaryota</taxon>
        <taxon>Metazoa</taxon>
        <taxon>Chordata</taxon>
        <taxon>Craniata</taxon>
        <taxon>Vertebrata</taxon>
        <taxon>Euteleostomi</taxon>
        <taxon>Amphibia</taxon>
        <taxon>Batrachia</taxon>
        <taxon>Caudata</taxon>
        <taxon>Salamandroidea</taxon>
        <taxon>Salamandridae</taxon>
        <taxon>Pleurodelinae</taxon>
        <taxon>Pleurodeles</taxon>
    </lineage>
</organism>
<dbReference type="PANTHER" id="PTHR15905:SF1">
    <property type="entry name" value="GOLGI-ASSOCIATED KINASE 1B"/>
    <property type="match status" value="1"/>
</dbReference>
<dbReference type="Pfam" id="PF15051">
    <property type="entry name" value="FAM198"/>
    <property type="match status" value="1"/>
</dbReference>
<comment type="subcellular location">
    <subcellularLocation>
        <location evidence="1">Endomembrane system</location>
    </subcellularLocation>
    <subcellularLocation>
        <location evidence="2">Golgi apparatus</location>
    </subcellularLocation>
</comment>
<proteinExistence type="inferred from homology"/>
<evidence type="ECO:0008006" key="10">
    <source>
        <dbReference type="Google" id="ProtNLM"/>
    </source>
</evidence>
<keyword evidence="7" id="KW-0812">Transmembrane</keyword>
<dbReference type="Proteomes" id="UP001066276">
    <property type="component" value="Chromosome 1_1"/>
</dbReference>
<keyword evidence="5 7" id="KW-0472">Membrane</keyword>
<evidence type="ECO:0000256" key="6">
    <source>
        <dbReference type="SAM" id="MobiDB-lite"/>
    </source>
</evidence>
<name>A0AAV7WUN6_PLEWA</name>
<keyword evidence="7" id="KW-1133">Transmembrane helix</keyword>
<keyword evidence="4" id="KW-0333">Golgi apparatus</keyword>
<dbReference type="PANTHER" id="PTHR15905">
    <property type="entry name" value="GOLGI-ASSOCIATED KINASE 1B-RELATED"/>
    <property type="match status" value="1"/>
</dbReference>
<evidence type="ECO:0000256" key="1">
    <source>
        <dbReference type="ARBA" id="ARBA00004308"/>
    </source>
</evidence>